<sequence length="715" mass="80923">MGCVASKRNGEGDDVVWLCKERKRQLKLAAERRYAFAEAQCKYNHSLYSVAAAIRLFVLRHSSPSSPFLITFPSVNLDTAETIVSNPMFLQQRPSEPTHKTIAGPFSDSPKLQENPDGEKGEEGEDCESDEGEVVCEHFYEGVEPLVGSPQRDFGWDFFNPFYDVVRGEMVNGFGQNFDEDLRAVREKEGIPELEDVGEGEISEEKVGDLGNCDVGHEEESEIEAVSEATVNQGEEKGGLRVIDTPKDGRELLEALKDVEDHFNKAYDSGLDVSRMLETNMVQMQSALEEIKENSSKLIRSITRTRSTSSTLSWSSSCKSLITSSSKSSSTWTQFNNDLFDDYGAMGSGNHSVTLARLYAWEKKLFQEVKAGEETRRIYERKCSQLRNQDVRGDGLDGRDKVGVEVKDLYARILVAIRRAESISLRIQKLRDEELEPQLVDLLKGLMRNWQNMSELHETQNRIMSEVKSLNCPSFGMFCNDSHQLATFKLEAELQNWRACFASYFSSQKAYIESLHGWLLKFVAPETEFYLKGMSSLPSCTLNGPPLLAICHNWLTCMDKLPDRAVTSAMKSFGKDVRALLAQQGEEHQQKRKVDGLAREFDRKVLAFERTERRVLGLKFSERETELHVPNRIEYLTGMKDQLDIFRKKLDTEKAKHQTSMEETKHIAVNGFQTGFTSVFESLAEFSKTATKLYGDIITFSENAKVVDDKSSHPS</sequence>
<dbReference type="PANTHER" id="PTHR21450:SF17">
    <property type="entry name" value="OS09G0542500 PROTEIN"/>
    <property type="match status" value="1"/>
</dbReference>
<proteinExistence type="predicted"/>
<protein>
    <recommendedName>
        <fullName evidence="6">DUF632 domain-containing protein</fullName>
    </recommendedName>
</protein>
<feature type="domain" description="DUF632" evidence="2">
    <location>
        <begin position="252"/>
        <end position="578"/>
    </location>
</feature>
<name>A0AAW1YID7_RUBAR</name>
<reference evidence="4 5" key="1">
    <citation type="journal article" date="2023" name="G3 (Bethesda)">
        <title>A chromosome-length genome assembly and annotation of blackberry (Rubus argutus, cv. 'Hillquist').</title>
        <authorList>
            <person name="Bruna T."/>
            <person name="Aryal R."/>
            <person name="Dudchenko O."/>
            <person name="Sargent D.J."/>
            <person name="Mead D."/>
            <person name="Buti M."/>
            <person name="Cavallini A."/>
            <person name="Hytonen T."/>
            <person name="Andres J."/>
            <person name="Pham M."/>
            <person name="Weisz D."/>
            <person name="Mascagni F."/>
            <person name="Usai G."/>
            <person name="Natali L."/>
            <person name="Bassil N."/>
            <person name="Fernandez G.E."/>
            <person name="Lomsadze A."/>
            <person name="Armour M."/>
            <person name="Olukolu B."/>
            <person name="Poorten T."/>
            <person name="Britton C."/>
            <person name="Davik J."/>
            <person name="Ashrafi H."/>
            <person name="Aiden E.L."/>
            <person name="Borodovsky M."/>
            <person name="Worthington M."/>
        </authorList>
    </citation>
    <scope>NUCLEOTIDE SEQUENCE [LARGE SCALE GENOMIC DNA]</scope>
    <source>
        <strain evidence="4">PI 553951</strain>
    </source>
</reference>
<dbReference type="EMBL" id="JBEDUW010000001">
    <property type="protein sequence ID" value="KAK9948344.1"/>
    <property type="molecule type" value="Genomic_DNA"/>
</dbReference>
<evidence type="ECO:0000313" key="4">
    <source>
        <dbReference type="EMBL" id="KAK9948344.1"/>
    </source>
</evidence>
<feature type="region of interest" description="Disordered" evidence="1">
    <location>
        <begin position="93"/>
        <end position="131"/>
    </location>
</feature>
<dbReference type="AlphaFoldDB" id="A0AAW1YID7"/>
<accession>A0AAW1YID7</accession>
<dbReference type="InterPro" id="IPR006867">
    <property type="entry name" value="DUF632"/>
</dbReference>
<dbReference type="PANTHER" id="PTHR21450">
    <property type="entry name" value="PROTEIN ALTERED PHOSPHATE STARVATION RESPONSE 1"/>
    <property type="match status" value="1"/>
</dbReference>
<evidence type="ECO:0000259" key="2">
    <source>
        <dbReference type="Pfam" id="PF04782"/>
    </source>
</evidence>
<dbReference type="InterPro" id="IPR006868">
    <property type="entry name" value="DUF630"/>
</dbReference>
<dbReference type="Pfam" id="PF04782">
    <property type="entry name" value="DUF632"/>
    <property type="match status" value="1"/>
</dbReference>
<dbReference type="Proteomes" id="UP001457282">
    <property type="component" value="Unassembled WGS sequence"/>
</dbReference>
<feature type="domain" description="DUF630" evidence="3">
    <location>
        <begin position="1"/>
        <end position="59"/>
    </location>
</feature>
<organism evidence="4 5">
    <name type="scientific">Rubus argutus</name>
    <name type="common">Southern blackberry</name>
    <dbReference type="NCBI Taxonomy" id="59490"/>
    <lineage>
        <taxon>Eukaryota</taxon>
        <taxon>Viridiplantae</taxon>
        <taxon>Streptophyta</taxon>
        <taxon>Embryophyta</taxon>
        <taxon>Tracheophyta</taxon>
        <taxon>Spermatophyta</taxon>
        <taxon>Magnoliopsida</taxon>
        <taxon>eudicotyledons</taxon>
        <taxon>Gunneridae</taxon>
        <taxon>Pentapetalae</taxon>
        <taxon>rosids</taxon>
        <taxon>fabids</taxon>
        <taxon>Rosales</taxon>
        <taxon>Rosaceae</taxon>
        <taxon>Rosoideae</taxon>
        <taxon>Rosoideae incertae sedis</taxon>
        <taxon>Rubus</taxon>
    </lineage>
</organism>
<gene>
    <name evidence="4" type="ORF">M0R45_003925</name>
</gene>
<feature type="compositionally biased region" description="Acidic residues" evidence="1">
    <location>
        <begin position="120"/>
        <end position="131"/>
    </location>
</feature>
<evidence type="ECO:0000313" key="5">
    <source>
        <dbReference type="Proteomes" id="UP001457282"/>
    </source>
</evidence>
<dbReference type="Pfam" id="PF04783">
    <property type="entry name" value="DUF630"/>
    <property type="match status" value="1"/>
</dbReference>
<evidence type="ECO:0000259" key="3">
    <source>
        <dbReference type="Pfam" id="PF04783"/>
    </source>
</evidence>
<evidence type="ECO:0000256" key="1">
    <source>
        <dbReference type="SAM" id="MobiDB-lite"/>
    </source>
</evidence>
<comment type="caution">
    <text evidence="4">The sequence shown here is derived from an EMBL/GenBank/DDBJ whole genome shotgun (WGS) entry which is preliminary data.</text>
</comment>
<evidence type="ECO:0008006" key="6">
    <source>
        <dbReference type="Google" id="ProtNLM"/>
    </source>
</evidence>
<keyword evidence="5" id="KW-1185">Reference proteome</keyword>